<dbReference type="Proteomes" id="UP000466442">
    <property type="component" value="Unassembled WGS sequence"/>
</dbReference>
<dbReference type="AlphaFoldDB" id="A0A8S9WWW1"/>
<dbReference type="EMBL" id="WIXP02000013">
    <property type="protein sequence ID" value="KAF6201207.1"/>
    <property type="molecule type" value="Genomic_DNA"/>
</dbReference>
<sequence>MPESSAPWEEAKKILMPSPFTDPYNRIAEVTSVVDEERAHLLDNSTRQVRIPIATEHSSEYPHVEAFKECVEDHLDTVTMDDEAAQHVIKVSGIHEKAGSRCYFRTKNTGDWRSGGIPPNVLAPSSVNFQSIVKGLTLRRITKTDTNHSCAEEKVKKTGKGLKTKPGVRLGNGNFRNKRRKEENGWEEDGPDGIRERGKKLVEFHISARNFLGNPHYHLALLVDQNKPAKRDWKWAPAKEDSADRATKWKQELKIIMVNNWMRVITSTDQTPSHGNGMGTTNAFTSSERVFIRLKITSQCIIT</sequence>
<gene>
    <name evidence="2" type="ORF">GE061_005654</name>
</gene>
<accession>A0A8S9WWW1</accession>
<evidence type="ECO:0000313" key="3">
    <source>
        <dbReference type="Proteomes" id="UP000466442"/>
    </source>
</evidence>
<protein>
    <submittedName>
        <fullName evidence="2">Uncharacterized protein</fullName>
    </submittedName>
</protein>
<feature type="region of interest" description="Disordered" evidence="1">
    <location>
        <begin position="149"/>
        <end position="192"/>
    </location>
</feature>
<proteinExistence type="predicted"/>
<organism evidence="2 3">
    <name type="scientific">Apolygus lucorum</name>
    <name type="common">Small green plant bug</name>
    <name type="synonym">Lygocoris lucorum</name>
    <dbReference type="NCBI Taxonomy" id="248454"/>
    <lineage>
        <taxon>Eukaryota</taxon>
        <taxon>Metazoa</taxon>
        <taxon>Ecdysozoa</taxon>
        <taxon>Arthropoda</taxon>
        <taxon>Hexapoda</taxon>
        <taxon>Insecta</taxon>
        <taxon>Pterygota</taxon>
        <taxon>Neoptera</taxon>
        <taxon>Paraneoptera</taxon>
        <taxon>Hemiptera</taxon>
        <taxon>Heteroptera</taxon>
        <taxon>Panheteroptera</taxon>
        <taxon>Cimicomorpha</taxon>
        <taxon>Miridae</taxon>
        <taxon>Mirini</taxon>
        <taxon>Apolygus</taxon>
    </lineage>
</organism>
<evidence type="ECO:0000313" key="2">
    <source>
        <dbReference type="EMBL" id="KAF6201207.1"/>
    </source>
</evidence>
<reference evidence="2" key="1">
    <citation type="journal article" date="2021" name="Mol. Ecol. Resour.">
        <title>Apolygus lucorum genome provides insights into omnivorousness and mesophyll feeding.</title>
        <authorList>
            <person name="Liu Y."/>
            <person name="Liu H."/>
            <person name="Wang H."/>
            <person name="Huang T."/>
            <person name="Liu B."/>
            <person name="Yang B."/>
            <person name="Yin L."/>
            <person name="Li B."/>
            <person name="Zhang Y."/>
            <person name="Zhang S."/>
            <person name="Jiang F."/>
            <person name="Zhang X."/>
            <person name="Ren Y."/>
            <person name="Wang B."/>
            <person name="Wang S."/>
            <person name="Lu Y."/>
            <person name="Wu K."/>
            <person name="Fan W."/>
            <person name="Wang G."/>
        </authorList>
    </citation>
    <scope>NUCLEOTIDE SEQUENCE</scope>
    <source>
        <strain evidence="2">12Hb</strain>
    </source>
</reference>
<keyword evidence="3" id="KW-1185">Reference proteome</keyword>
<comment type="caution">
    <text evidence="2">The sequence shown here is derived from an EMBL/GenBank/DDBJ whole genome shotgun (WGS) entry which is preliminary data.</text>
</comment>
<evidence type="ECO:0000256" key="1">
    <source>
        <dbReference type="SAM" id="MobiDB-lite"/>
    </source>
</evidence>
<name>A0A8S9WWW1_APOLU</name>